<dbReference type="AlphaFoldDB" id="A0A1I6QGL2"/>
<protein>
    <submittedName>
        <fullName evidence="3">Cytochrome c7</fullName>
    </submittedName>
</protein>
<sequence>MMKSNLNYIISLLGVLFLGMQFQSCKHKEGEYHSINDKIESESKNYHGTTLSSEAFLGDIKTVEVTEGAHSFLIPERKSHIKSYACTECHSKPLNQMQGADSEEYQKAHWDVKMIHARELTMNCITCHDGNNMNELKSLTGARIDFNKSYQLCSQCHSNQFQDWKGGAHGKRIGGWAPPRVSMTCVNCHNPHQPAIQPKWPARFNTQKVLERK</sequence>
<dbReference type="Gene3D" id="1.10.287.3080">
    <property type="match status" value="1"/>
</dbReference>
<gene>
    <name evidence="3" type="ORF">SAMN04487906_0647</name>
</gene>
<dbReference type="EMBL" id="FPAG01000002">
    <property type="protein sequence ID" value="SFS51596.1"/>
    <property type="molecule type" value="Genomic_DNA"/>
</dbReference>
<organism evidence="3 4">
    <name type="scientific">Zhouia amylolytica</name>
    <dbReference type="NCBI Taxonomy" id="376730"/>
    <lineage>
        <taxon>Bacteria</taxon>
        <taxon>Pseudomonadati</taxon>
        <taxon>Bacteroidota</taxon>
        <taxon>Flavobacteriia</taxon>
        <taxon>Flavobacteriales</taxon>
        <taxon>Flavobacteriaceae</taxon>
        <taxon>Zhouia</taxon>
    </lineage>
</organism>
<reference evidence="3 4" key="1">
    <citation type="submission" date="2016-10" db="EMBL/GenBank/DDBJ databases">
        <authorList>
            <person name="de Groot N.N."/>
        </authorList>
    </citation>
    <scope>NUCLEOTIDE SEQUENCE [LARGE SCALE GENOMIC DNA]</scope>
    <source>
        <strain evidence="3 4">CGMCC 1.6114</strain>
    </source>
</reference>
<dbReference type="InterPro" id="IPR029467">
    <property type="entry name" value="Cyt_c7-like"/>
</dbReference>
<evidence type="ECO:0000256" key="1">
    <source>
        <dbReference type="ARBA" id="ARBA00022729"/>
    </source>
</evidence>
<dbReference type="InterPro" id="IPR036280">
    <property type="entry name" value="Multihaem_cyt_sf"/>
</dbReference>
<feature type="domain" description="Cytochrome c7-like" evidence="2">
    <location>
        <begin position="77"/>
        <end position="158"/>
    </location>
</feature>
<evidence type="ECO:0000259" key="2">
    <source>
        <dbReference type="Pfam" id="PF14522"/>
    </source>
</evidence>
<dbReference type="InterPro" id="IPR051829">
    <property type="entry name" value="Multiheme_Cytochr_ET"/>
</dbReference>
<dbReference type="Pfam" id="PF14522">
    <property type="entry name" value="Cytochrome_C7"/>
    <property type="match status" value="1"/>
</dbReference>
<evidence type="ECO:0000313" key="3">
    <source>
        <dbReference type="EMBL" id="SFS51596.1"/>
    </source>
</evidence>
<keyword evidence="1" id="KW-0732">Signal</keyword>
<evidence type="ECO:0000313" key="4">
    <source>
        <dbReference type="Proteomes" id="UP000183209"/>
    </source>
</evidence>
<dbReference type="RefSeq" id="WP_074976871.1">
    <property type="nucleotide sequence ID" value="NZ_FPAG01000002.1"/>
</dbReference>
<dbReference type="SUPFAM" id="SSF48695">
    <property type="entry name" value="Multiheme cytochromes"/>
    <property type="match status" value="1"/>
</dbReference>
<name>A0A1I6QGL2_9FLAO</name>
<accession>A0A1I6QGL2</accession>
<dbReference type="Gene3D" id="1.10.1130.10">
    <property type="entry name" value="Flavocytochrome C3, Chain A"/>
    <property type="match status" value="1"/>
</dbReference>
<proteinExistence type="predicted"/>
<dbReference type="PANTHER" id="PTHR35038">
    <property type="entry name" value="DISSIMILATORY SULFITE REDUCTASE SIRA"/>
    <property type="match status" value="1"/>
</dbReference>
<dbReference type="Proteomes" id="UP000183209">
    <property type="component" value="Unassembled WGS sequence"/>
</dbReference>